<dbReference type="OrthoDB" id="3289219at2"/>
<dbReference type="RefSeq" id="WP_111654118.1">
    <property type="nucleotide sequence ID" value="NZ_JACHWI010000004.1"/>
</dbReference>
<sequence>MRTHALVLSLAIAAAAGAAASPATAAPAPGWEHPGFDAEDSHYNPAESVINAGSVERLVKKWSMPLRDAPESCSGWSPPLVSGGRVIVNDKLGISAYDAGSGAVRWHFDWDQPDDNTTPILGVGGGLLIAANGDCNSQSDPDGQLVALDLADGKVRWKLSVDAPVRSAVVDRGVVVISGWSPSDEEVVAGFRASDGKPLWDKPGWSTSGVSANGVILMRKTDGSGAADGGSSAIDVRDGSLRWSRLENWVVEAAFDGSFYVTDERGSLIAVDETDGSVLWRAKGKASALIAVDGQRVYRSSGRVVEALDGRNGRRVWKTPMGVEAGQPVRAGGLLYAGGPVLTASRGETAGAAFNSQVLVTDSALYQVEKETLVAYEPKFDRWRGAELWR</sequence>
<feature type="chain" id="PRO_5016270794" evidence="1">
    <location>
        <begin position="26"/>
        <end position="390"/>
    </location>
</feature>
<feature type="signal peptide" evidence="1">
    <location>
        <begin position="1"/>
        <end position="25"/>
    </location>
</feature>
<dbReference type="Pfam" id="PF13360">
    <property type="entry name" value="PQQ_2"/>
    <property type="match status" value="1"/>
</dbReference>
<dbReference type="InterPro" id="IPR002372">
    <property type="entry name" value="PQQ_rpt_dom"/>
</dbReference>
<dbReference type="Gene3D" id="2.130.10.10">
    <property type="entry name" value="YVTN repeat-like/Quinoprotein amine dehydrogenase"/>
    <property type="match status" value="1"/>
</dbReference>
<reference evidence="3 4" key="1">
    <citation type="submission" date="2018-06" db="EMBL/GenBank/DDBJ databases">
        <title>Genomic Encyclopedia of Type Strains, Phase III (KMG-III): the genomes of soil and plant-associated and newly described type strains.</title>
        <authorList>
            <person name="Whitman W."/>
        </authorList>
    </citation>
    <scope>NUCLEOTIDE SEQUENCE [LARGE SCALE GENOMIC DNA]</scope>
    <source>
        <strain evidence="3 4">CGMCC 4.7090</strain>
    </source>
</reference>
<evidence type="ECO:0000259" key="2">
    <source>
        <dbReference type="Pfam" id="PF13360"/>
    </source>
</evidence>
<dbReference type="SMART" id="SM00564">
    <property type="entry name" value="PQQ"/>
    <property type="match status" value="4"/>
</dbReference>
<dbReference type="InterPro" id="IPR011047">
    <property type="entry name" value="Quinoprotein_ADH-like_sf"/>
</dbReference>
<dbReference type="PANTHER" id="PTHR34512">
    <property type="entry name" value="CELL SURFACE PROTEIN"/>
    <property type="match status" value="1"/>
</dbReference>
<dbReference type="PANTHER" id="PTHR34512:SF30">
    <property type="entry name" value="OUTER MEMBRANE PROTEIN ASSEMBLY FACTOR BAMB"/>
    <property type="match status" value="1"/>
</dbReference>
<comment type="caution">
    <text evidence="3">The sequence shown here is derived from an EMBL/GenBank/DDBJ whole genome shotgun (WGS) entry which is preliminary data.</text>
</comment>
<accession>A0A327YZK2</accession>
<organism evidence="3 4">
    <name type="scientific">Actinoplanes lutulentus</name>
    <dbReference type="NCBI Taxonomy" id="1287878"/>
    <lineage>
        <taxon>Bacteria</taxon>
        <taxon>Bacillati</taxon>
        <taxon>Actinomycetota</taxon>
        <taxon>Actinomycetes</taxon>
        <taxon>Micromonosporales</taxon>
        <taxon>Micromonosporaceae</taxon>
        <taxon>Actinoplanes</taxon>
    </lineage>
</organism>
<dbReference type="SUPFAM" id="SSF50998">
    <property type="entry name" value="Quinoprotein alcohol dehydrogenase-like"/>
    <property type="match status" value="1"/>
</dbReference>
<gene>
    <name evidence="3" type="ORF">B0I29_12474</name>
</gene>
<keyword evidence="4" id="KW-1185">Reference proteome</keyword>
<protein>
    <submittedName>
        <fullName evidence="3">Putative pyrroloquinoline-quinone binding quinoprotein</fullName>
    </submittedName>
</protein>
<dbReference type="InterPro" id="IPR018391">
    <property type="entry name" value="PQQ_b-propeller_rpt"/>
</dbReference>
<keyword evidence="1" id="KW-0732">Signal</keyword>
<dbReference type="Proteomes" id="UP000249341">
    <property type="component" value="Unassembled WGS sequence"/>
</dbReference>
<evidence type="ECO:0000256" key="1">
    <source>
        <dbReference type="SAM" id="SignalP"/>
    </source>
</evidence>
<name>A0A327YZK2_9ACTN</name>
<evidence type="ECO:0000313" key="3">
    <source>
        <dbReference type="EMBL" id="RAK27187.1"/>
    </source>
</evidence>
<dbReference type="EMBL" id="QLMJ01000024">
    <property type="protein sequence ID" value="RAK27187.1"/>
    <property type="molecule type" value="Genomic_DNA"/>
</dbReference>
<proteinExistence type="predicted"/>
<dbReference type="InterPro" id="IPR015943">
    <property type="entry name" value="WD40/YVTN_repeat-like_dom_sf"/>
</dbReference>
<evidence type="ECO:0000313" key="4">
    <source>
        <dbReference type="Proteomes" id="UP000249341"/>
    </source>
</evidence>
<feature type="domain" description="Pyrrolo-quinoline quinone repeat" evidence="2">
    <location>
        <begin position="94"/>
        <end position="245"/>
    </location>
</feature>
<dbReference type="AlphaFoldDB" id="A0A327YZK2"/>